<sequence>MSWLDLHMHSRISGDGEFAPGKMMELCQKAGVRVAAIADHNSIRGLSEAAKAAEKYAVTLIPAVELDCQHNGTNLHVLGYKIDYQAHAKIFDKIEQEIFQQEKIASVKRMQRIREMGIFIDEEKVYQLVGKDRVIQVESMVYVAMQDTRNRHHPLLQPYFPGGMRSDSPFVNFYWDYFSQGKPSYVHVEFIRLAEAVAVIEKAGGVAILAHPGNNIGRKETLLHEIIEAGVKGVEVYSSYHDLLTIDFYKSMTEKYKLLTTAGSDFHGRAKPSIQLGDISVEKREQEIFTRLMEAGRRDV</sequence>
<dbReference type="EMBL" id="CP120678">
    <property type="protein sequence ID" value="WIW70196.1"/>
    <property type="molecule type" value="Genomic_DNA"/>
</dbReference>
<name>A0A9Y2AHQ9_9FIRM</name>
<gene>
    <name evidence="2" type="ORF">P3F81_09885</name>
</gene>
<feature type="domain" description="Polymerase/histidinol phosphatase N-terminal" evidence="1">
    <location>
        <begin position="4"/>
        <end position="70"/>
    </location>
</feature>
<dbReference type="PANTHER" id="PTHR42924:SF3">
    <property type="entry name" value="POLYMERASE_HISTIDINOL PHOSPHATASE N-TERMINAL DOMAIN-CONTAINING PROTEIN"/>
    <property type="match status" value="1"/>
</dbReference>
<dbReference type="Pfam" id="PF02811">
    <property type="entry name" value="PHP"/>
    <property type="match status" value="1"/>
</dbReference>
<organism evidence="2 3">
    <name type="scientific">Selenobaculum gibii</name>
    <dbReference type="NCBI Taxonomy" id="3054208"/>
    <lineage>
        <taxon>Bacteria</taxon>
        <taxon>Bacillati</taxon>
        <taxon>Bacillota</taxon>
        <taxon>Negativicutes</taxon>
        <taxon>Selenomonadales</taxon>
        <taxon>Selenomonadaceae</taxon>
        <taxon>Selenobaculum</taxon>
    </lineage>
</organism>
<evidence type="ECO:0000259" key="1">
    <source>
        <dbReference type="SMART" id="SM00481"/>
    </source>
</evidence>
<dbReference type="AlphaFoldDB" id="A0A9Y2AHQ9"/>
<dbReference type="CDD" id="cd07438">
    <property type="entry name" value="PHP_HisPPase_AMP"/>
    <property type="match status" value="1"/>
</dbReference>
<dbReference type="InterPro" id="IPR016195">
    <property type="entry name" value="Pol/histidinol_Pase-like"/>
</dbReference>
<evidence type="ECO:0000313" key="3">
    <source>
        <dbReference type="Proteomes" id="UP001243623"/>
    </source>
</evidence>
<dbReference type="Proteomes" id="UP001243623">
    <property type="component" value="Chromosome"/>
</dbReference>
<reference evidence="2" key="1">
    <citation type="submission" date="2023-03" db="EMBL/GenBank/DDBJ databases">
        <title>Selenobaculum gbiensis gen. nov. sp. nov., a new bacterium isolated from the gut microbiota of IBD patient.</title>
        <authorList>
            <person name="Yeo S."/>
            <person name="Park H."/>
            <person name="Huh C.S."/>
        </authorList>
    </citation>
    <scope>NUCLEOTIDE SEQUENCE</scope>
    <source>
        <strain evidence="2">ICN-92133</strain>
    </source>
</reference>
<dbReference type="Gene3D" id="1.10.150.650">
    <property type="match status" value="1"/>
</dbReference>
<dbReference type="RefSeq" id="WP_147669988.1">
    <property type="nucleotide sequence ID" value="NZ_CP120678.1"/>
</dbReference>
<dbReference type="InterPro" id="IPR003141">
    <property type="entry name" value="Pol/His_phosphatase_N"/>
</dbReference>
<evidence type="ECO:0000313" key="2">
    <source>
        <dbReference type="EMBL" id="WIW70196.1"/>
    </source>
</evidence>
<dbReference type="GO" id="GO:0004534">
    <property type="term" value="F:5'-3' RNA exonuclease activity"/>
    <property type="evidence" value="ECO:0007669"/>
    <property type="project" value="TreeGrafter"/>
</dbReference>
<dbReference type="InterPro" id="IPR004013">
    <property type="entry name" value="PHP_dom"/>
</dbReference>
<dbReference type="Gene3D" id="3.20.20.140">
    <property type="entry name" value="Metal-dependent hydrolases"/>
    <property type="match status" value="1"/>
</dbReference>
<protein>
    <submittedName>
        <fullName evidence="2">PHP domain-containing protein</fullName>
    </submittedName>
</protein>
<dbReference type="SUPFAM" id="SSF89550">
    <property type="entry name" value="PHP domain-like"/>
    <property type="match status" value="1"/>
</dbReference>
<dbReference type="KEGG" id="sgbi:P3F81_09885"/>
<dbReference type="PANTHER" id="PTHR42924">
    <property type="entry name" value="EXONUCLEASE"/>
    <property type="match status" value="1"/>
</dbReference>
<dbReference type="SMART" id="SM00481">
    <property type="entry name" value="POLIIIAc"/>
    <property type="match status" value="1"/>
</dbReference>
<proteinExistence type="predicted"/>
<dbReference type="InterPro" id="IPR052018">
    <property type="entry name" value="PHP_domain"/>
</dbReference>
<dbReference type="GO" id="GO:0035312">
    <property type="term" value="F:5'-3' DNA exonuclease activity"/>
    <property type="evidence" value="ECO:0007669"/>
    <property type="project" value="TreeGrafter"/>
</dbReference>
<accession>A0A9Y2AHQ9</accession>
<keyword evidence="3" id="KW-1185">Reference proteome</keyword>